<keyword evidence="1" id="KW-0472">Membrane</keyword>
<dbReference type="GeneID" id="27310598"/>
<gene>
    <name evidence="2" type="ORF">PV09_02625</name>
</gene>
<sequence>MQYWAVIVLVMAGGGALVLIAYAVLRNFTDPDNQETFSFSEEQLRYMRELRQRNLDNLVAEMTAKGYGRTRPLPMEIYRQGSRGGDTSGSSEQWG</sequence>
<dbReference type="AlphaFoldDB" id="A0A0D1XW50"/>
<dbReference type="EMBL" id="KN847534">
    <property type="protein sequence ID" value="KIW06966.1"/>
    <property type="molecule type" value="Genomic_DNA"/>
</dbReference>
<keyword evidence="1" id="KW-1133">Transmembrane helix</keyword>
<dbReference type="OrthoDB" id="3641893at2759"/>
<dbReference type="VEuPathDB" id="FungiDB:PV09_02625"/>
<dbReference type="HOGENOM" id="CLU_2374372_0_0_1"/>
<organism evidence="2 3">
    <name type="scientific">Verruconis gallopava</name>
    <dbReference type="NCBI Taxonomy" id="253628"/>
    <lineage>
        <taxon>Eukaryota</taxon>
        <taxon>Fungi</taxon>
        <taxon>Dikarya</taxon>
        <taxon>Ascomycota</taxon>
        <taxon>Pezizomycotina</taxon>
        <taxon>Dothideomycetes</taxon>
        <taxon>Pleosporomycetidae</taxon>
        <taxon>Venturiales</taxon>
        <taxon>Sympoventuriaceae</taxon>
        <taxon>Verruconis</taxon>
    </lineage>
</organism>
<dbReference type="Proteomes" id="UP000053259">
    <property type="component" value="Unassembled WGS sequence"/>
</dbReference>
<accession>A0A0D1XW50</accession>
<evidence type="ECO:0000313" key="3">
    <source>
        <dbReference type="Proteomes" id="UP000053259"/>
    </source>
</evidence>
<keyword evidence="3" id="KW-1185">Reference proteome</keyword>
<feature type="transmembrane region" description="Helical" evidence="1">
    <location>
        <begin position="6"/>
        <end position="25"/>
    </location>
</feature>
<evidence type="ECO:0000256" key="1">
    <source>
        <dbReference type="SAM" id="Phobius"/>
    </source>
</evidence>
<reference evidence="2 3" key="1">
    <citation type="submission" date="2015-01" db="EMBL/GenBank/DDBJ databases">
        <title>The Genome Sequence of Ochroconis gallopava CBS43764.</title>
        <authorList>
            <consortium name="The Broad Institute Genomics Platform"/>
            <person name="Cuomo C."/>
            <person name="de Hoog S."/>
            <person name="Gorbushina A."/>
            <person name="Stielow B."/>
            <person name="Teixiera M."/>
            <person name="Abouelleil A."/>
            <person name="Chapman S.B."/>
            <person name="Priest M."/>
            <person name="Young S.K."/>
            <person name="Wortman J."/>
            <person name="Nusbaum C."/>
            <person name="Birren B."/>
        </authorList>
    </citation>
    <scope>NUCLEOTIDE SEQUENCE [LARGE SCALE GENOMIC DNA]</scope>
    <source>
        <strain evidence="2 3">CBS 43764</strain>
    </source>
</reference>
<dbReference type="RefSeq" id="XP_016216835.1">
    <property type="nucleotide sequence ID" value="XM_016355699.1"/>
</dbReference>
<protein>
    <submittedName>
        <fullName evidence="2">Uncharacterized protein</fullName>
    </submittedName>
</protein>
<dbReference type="InParanoid" id="A0A0D1XW50"/>
<name>A0A0D1XW50_9PEZI</name>
<keyword evidence="1" id="KW-0812">Transmembrane</keyword>
<proteinExistence type="predicted"/>
<evidence type="ECO:0000313" key="2">
    <source>
        <dbReference type="EMBL" id="KIW06966.1"/>
    </source>
</evidence>